<keyword evidence="2" id="KW-0812">Transmembrane</keyword>
<gene>
    <name evidence="3" type="primary">lprD</name>
    <name evidence="3" type="ORF">Sya03_59490</name>
</gene>
<protein>
    <recommendedName>
        <fullName evidence="5">DNA-binding transcriptional regulator of glucitol operon</fullName>
    </recommendedName>
</protein>
<feature type="transmembrane region" description="Helical" evidence="2">
    <location>
        <begin position="56"/>
        <end position="76"/>
    </location>
</feature>
<keyword evidence="4" id="KW-1185">Reference proteome</keyword>
<evidence type="ECO:0000313" key="4">
    <source>
        <dbReference type="Proteomes" id="UP000652013"/>
    </source>
</evidence>
<feature type="transmembrane region" description="Helical" evidence="2">
    <location>
        <begin position="21"/>
        <end position="44"/>
    </location>
</feature>
<feature type="region of interest" description="Disordered" evidence="1">
    <location>
        <begin position="109"/>
        <end position="132"/>
    </location>
</feature>
<dbReference type="Proteomes" id="UP000652013">
    <property type="component" value="Unassembled WGS sequence"/>
</dbReference>
<dbReference type="RefSeq" id="WP_203941763.1">
    <property type="nucleotide sequence ID" value="NZ_BOOY01000043.1"/>
</dbReference>
<dbReference type="EMBL" id="BOOY01000043">
    <property type="protein sequence ID" value="GIJ06597.1"/>
    <property type="molecule type" value="Genomic_DNA"/>
</dbReference>
<evidence type="ECO:0000256" key="2">
    <source>
        <dbReference type="SAM" id="Phobius"/>
    </source>
</evidence>
<proteinExistence type="predicted"/>
<comment type="caution">
    <text evidence="3">The sequence shown here is derived from an EMBL/GenBank/DDBJ whole genome shotgun (WGS) entry which is preliminary data.</text>
</comment>
<evidence type="ECO:0000256" key="1">
    <source>
        <dbReference type="SAM" id="MobiDB-lite"/>
    </source>
</evidence>
<dbReference type="AlphaFoldDB" id="A0A8J4DLP4"/>
<organism evidence="3 4">
    <name type="scientific">Spirilliplanes yamanashiensis</name>
    <dbReference type="NCBI Taxonomy" id="42233"/>
    <lineage>
        <taxon>Bacteria</taxon>
        <taxon>Bacillati</taxon>
        <taxon>Actinomycetota</taxon>
        <taxon>Actinomycetes</taxon>
        <taxon>Micromonosporales</taxon>
        <taxon>Micromonosporaceae</taxon>
        <taxon>Spirilliplanes</taxon>
    </lineage>
</organism>
<sequence>MHTVEDPFRRRPSARRVRAYLAPRLVVGHIVVIGLVALFGRLGWWQIRSALDGSTISIGYAAQWPTFASFGVFLWVRFVREHVAAKAASKVEPDEAVHAVDPPPLVWTFGQDAGAPSRAAPSQTPSPPDDPVLAEYNRMLEWLNADPRRRLSDYRPS</sequence>
<name>A0A8J4DLP4_9ACTN</name>
<keyword evidence="2" id="KW-1133">Transmembrane helix</keyword>
<accession>A0A8J4DLP4</accession>
<evidence type="ECO:0000313" key="3">
    <source>
        <dbReference type="EMBL" id="GIJ06597.1"/>
    </source>
</evidence>
<evidence type="ECO:0008006" key="5">
    <source>
        <dbReference type="Google" id="ProtNLM"/>
    </source>
</evidence>
<keyword evidence="2" id="KW-0472">Membrane</keyword>
<reference evidence="3" key="1">
    <citation type="submission" date="2021-01" db="EMBL/GenBank/DDBJ databases">
        <title>Whole genome shotgun sequence of Spirilliplanes yamanashiensis NBRC 15828.</title>
        <authorList>
            <person name="Komaki H."/>
            <person name="Tamura T."/>
        </authorList>
    </citation>
    <scope>NUCLEOTIDE SEQUENCE</scope>
    <source>
        <strain evidence="3">NBRC 15828</strain>
    </source>
</reference>